<dbReference type="PANTHER" id="PTHR30106:SF2">
    <property type="entry name" value="UPF0324 INNER MEMBRANE PROTEIN YEIH"/>
    <property type="match status" value="1"/>
</dbReference>
<dbReference type="AlphaFoldDB" id="A0A3B0UGF4"/>
<dbReference type="GO" id="GO:0005886">
    <property type="term" value="C:plasma membrane"/>
    <property type="evidence" value="ECO:0007669"/>
    <property type="project" value="UniProtKB-SubCell"/>
</dbReference>
<comment type="similarity">
    <text evidence="2">Belongs to the UPF0324 family.</text>
</comment>
<feature type="transmembrane region" description="Helical" evidence="7">
    <location>
        <begin position="135"/>
        <end position="157"/>
    </location>
</feature>
<evidence type="ECO:0000256" key="5">
    <source>
        <dbReference type="ARBA" id="ARBA00022989"/>
    </source>
</evidence>
<keyword evidence="6 7" id="KW-0472">Membrane</keyword>
<feature type="transmembrane region" description="Helical" evidence="7">
    <location>
        <begin position="47"/>
        <end position="66"/>
    </location>
</feature>
<evidence type="ECO:0000313" key="8">
    <source>
        <dbReference type="EMBL" id="VAW19384.1"/>
    </source>
</evidence>
<evidence type="ECO:0000256" key="2">
    <source>
        <dbReference type="ARBA" id="ARBA00007977"/>
    </source>
</evidence>
<keyword evidence="3" id="KW-1003">Cell membrane</keyword>
<feature type="transmembrane region" description="Helical" evidence="7">
    <location>
        <begin position="109"/>
        <end position="129"/>
    </location>
</feature>
<proteinExistence type="inferred from homology"/>
<evidence type="ECO:0000256" key="3">
    <source>
        <dbReference type="ARBA" id="ARBA00022475"/>
    </source>
</evidence>
<protein>
    <submittedName>
        <fullName evidence="8">Sulphite exporter CyuZ</fullName>
    </submittedName>
</protein>
<evidence type="ECO:0000256" key="1">
    <source>
        <dbReference type="ARBA" id="ARBA00004651"/>
    </source>
</evidence>
<dbReference type="EMBL" id="UOEO01000110">
    <property type="protein sequence ID" value="VAW19384.1"/>
    <property type="molecule type" value="Genomic_DNA"/>
</dbReference>
<accession>A0A3B0UGF4</accession>
<reference evidence="8" key="1">
    <citation type="submission" date="2018-06" db="EMBL/GenBank/DDBJ databases">
        <authorList>
            <person name="Zhirakovskaya E."/>
        </authorList>
    </citation>
    <scope>NUCLEOTIDE SEQUENCE</scope>
</reference>
<name>A0A3B0UGF4_9ZZZZ</name>
<evidence type="ECO:0000256" key="7">
    <source>
        <dbReference type="SAM" id="Phobius"/>
    </source>
</evidence>
<dbReference type="PANTHER" id="PTHR30106">
    <property type="entry name" value="INNER MEMBRANE PROTEIN YEIH-RELATED"/>
    <property type="match status" value="1"/>
</dbReference>
<feature type="transmembrane region" description="Helical" evidence="7">
    <location>
        <begin position="324"/>
        <end position="344"/>
    </location>
</feature>
<feature type="transmembrane region" description="Helical" evidence="7">
    <location>
        <begin position="264"/>
        <end position="282"/>
    </location>
</feature>
<feature type="transmembrane region" description="Helical" evidence="7">
    <location>
        <begin position="234"/>
        <end position="252"/>
    </location>
</feature>
<feature type="transmembrane region" description="Helical" evidence="7">
    <location>
        <begin position="169"/>
        <end position="189"/>
    </location>
</feature>
<keyword evidence="4 7" id="KW-0812">Transmembrane</keyword>
<feature type="transmembrane region" description="Helical" evidence="7">
    <location>
        <begin position="78"/>
        <end position="97"/>
    </location>
</feature>
<gene>
    <name evidence="8" type="ORF">MNBD_ALPHA12-2220</name>
</gene>
<dbReference type="InterPro" id="IPR018383">
    <property type="entry name" value="UPF0324_pro"/>
</dbReference>
<dbReference type="Pfam" id="PF03601">
    <property type="entry name" value="Cons_hypoth698"/>
    <property type="match status" value="1"/>
</dbReference>
<comment type="subcellular location">
    <subcellularLocation>
        <location evidence="1">Cell membrane</location>
        <topology evidence="1">Multi-pass membrane protein</topology>
    </subcellularLocation>
</comment>
<feature type="transmembrane region" description="Helical" evidence="7">
    <location>
        <begin position="20"/>
        <end position="40"/>
    </location>
</feature>
<evidence type="ECO:0000256" key="6">
    <source>
        <dbReference type="ARBA" id="ARBA00023136"/>
    </source>
</evidence>
<organism evidence="8">
    <name type="scientific">hydrothermal vent metagenome</name>
    <dbReference type="NCBI Taxonomy" id="652676"/>
    <lineage>
        <taxon>unclassified sequences</taxon>
        <taxon>metagenomes</taxon>
        <taxon>ecological metagenomes</taxon>
    </lineage>
</organism>
<keyword evidence="5 7" id="KW-1133">Transmembrane helix</keyword>
<evidence type="ECO:0000256" key="4">
    <source>
        <dbReference type="ARBA" id="ARBA00022692"/>
    </source>
</evidence>
<sequence>MNDAGPSQQAVNKVSVRYLWNYGVDIFPGLLVAVTIAIAATFLSDRYGGPVMLFALLLGMAFNFLSDDGGKTVAGIHFSSKGLLRVAVGLLGAQITFSQIMELGLSPVIMVVVAVFLTIGFGLVVAPLFGLTRKFGLLTAGAVAICGASAAMAISTVLPRDKDHERDTLFTVVAVTTLSTTAMIVYPVLISFTHLTNSAIGIFLGGTIHDVAQVVGAGYSVSEETGNIATFTKLLRVTMLLPVVLGLSFYFSKRGGTGSAKGTFPSFLLVFAALVVVNSMGIVPPPILDFIKGASRWFLVTAISGLGVRTSLKQMASVGSASIALMVAETVFLAGLVLGVLLVGI</sequence>